<dbReference type="EMBL" id="AP019860">
    <property type="protein sequence ID" value="BBM86153.1"/>
    <property type="molecule type" value="Genomic_DNA"/>
</dbReference>
<dbReference type="Pfam" id="PF13699">
    <property type="entry name" value="eCIS_core"/>
    <property type="match status" value="1"/>
</dbReference>
<keyword evidence="3" id="KW-1185">Reference proteome</keyword>
<evidence type="ECO:0000313" key="3">
    <source>
        <dbReference type="Proteomes" id="UP000326354"/>
    </source>
</evidence>
<protein>
    <recommendedName>
        <fullName evidence="1">eCIS core domain-containing protein</fullName>
    </recommendedName>
</protein>
<proteinExistence type="predicted"/>
<accession>A0A5S9IQC3</accession>
<dbReference type="Proteomes" id="UP000326354">
    <property type="component" value="Chromosome"/>
</dbReference>
<organism evidence="2 3">
    <name type="scientific">Uabimicrobium amorphum</name>
    <dbReference type="NCBI Taxonomy" id="2596890"/>
    <lineage>
        <taxon>Bacteria</taxon>
        <taxon>Pseudomonadati</taxon>
        <taxon>Planctomycetota</taxon>
        <taxon>Candidatus Uabimicrobiia</taxon>
        <taxon>Candidatus Uabimicrobiales</taxon>
        <taxon>Candidatus Uabimicrobiaceae</taxon>
        <taxon>Candidatus Uabimicrobium</taxon>
    </lineage>
</organism>
<sequence length="548" mass="64357">MNLNMSKSLVLFLFFSFNFIFSDFDLKKLKPPANPIKKLEEANKHVIKKGKETTNHVRRDLKNGAKTLSNFAQGKPWKTYIRFLNNQANGRKKRLPNWFIKKIQNYYRDINLAKVQYAEGINLGTGDLQDAVTIGYDIFFRGHITWTEEKDRRLMLHELAHAVQYKKAGGIDNFMKRYFYEASQTTFENSNNIHKIKITSTHRFRDSISGLIDIHGNMTLEKNAEGKAKYVMRDLQRQNNINQQTSKNQHNKSFIYIHNPTNERIYVILGYQPPGKRPIQQGFVIHPSKNLRVTRETGKYVYYYAFNRINSLIWQGNSPGRIKNVKTLFQRFAKEIKSPKTNQVVRFKKLFIPNTRGLQIVLHPNTATSSNKFQPTNRHYNQHHVQTQTPIQRQTQRQETEEERQLRIALQGTAKIVEAVGNQIDQSIQRYNTDHQYQENPSSNAPLHVKRDIRKRSTYYNSFYLEFKNLRFRDVVVTLRSPDVFGGKKMKVIVPAQGKKFLSMKGKFLSFRKVYFMAQEKGNGKKWMQFVRKPLTSKKKKSLTISFR</sequence>
<evidence type="ECO:0000259" key="1">
    <source>
        <dbReference type="Pfam" id="PF13699"/>
    </source>
</evidence>
<feature type="domain" description="eCIS core" evidence="1">
    <location>
        <begin position="130"/>
        <end position="168"/>
    </location>
</feature>
<name>A0A5S9IQC3_UABAM</name>
<gene>
    <name evidence="2" type="ORF">UABAM_04539</name>
</gene>
<evidence type="ECO:0000313" key="2">
    <source>
        <dbReference type="EMBL" id="BBM86153.1"/>
    </source>
</evidence>
<dbReference type="InterPro" id="IPR025295">
    <property type="entry name" value="eCIS_core_dom"/>
</dbReference>
<dbReference type="OrthoDB" id="9806840at2"/>
<dbReference type="AlphaFoldDB" id="A0A5S9IQC3"/>
<reference evidence="2 3" key="1">
    <citation type="submission" date="2019-08" db="EMBL/GenBank/DDBJ databases">
        <title>Complete genome sequence of Candidatus Uab amorphum.</title>
        <authorList>
            <person name="Shiratori T."/>
            <person name="Suzuki S."/>
            <person name="Kakizawa Y."/>
            <person name="Ishida K."/>
        </authorList>
    </citation>
    <scope>NUCLEOTIDE SEQUENCE [LARGE SCALE GENOMIC DNA]</scope>
    <source>
        <strain evidence="2 3">SRT547</strain>
    </source>
</reference>
<dbReference type="KEGG" id="uam:UABAM_04539"/>